<reference evidence="3 4" key="2">
    <citation type="journal article" date="2013" name="Genome Announc.">
        <title>Genome Sequence of Growth-Improving Paenibacillus mucilaginosus Strain KNP414.</title>
        <authorList>
            <person name="Lu J.J."/>
            <person name="Wang J.F."/>
            <person name="Hu X.F."/>
        </authorList>
    </citation>
    <scope>NUCLEOTIDE SEQUENCE [LARGE SCALE GENOMIC DNA]</scope>
    <source>
        <strain evidence="3 4">KNP414</strain>
    </source>
</reference>
<feature type="transmembrane region" description="Helical" evidence="1">
    <location>
        <begin position="170"/>
        <end position="190"/>
    </location>
</feature>
<proteinExistence type="predicted"/>
<dbReference type="KEGG" id="pms:KNP414_05554"/>
<feature type="transmembrane region" description="Helical" evidence="1">
    <location>
        <begin position="138"/>
        <end position="158"/>
    </location>
</feature>
<keyword evidence="1" id="KW-0812">Transmembrane</keyword>
<name>F8FK37_PAEMK</name>
<keyword evidence="3" id="KW-0378">Hydrolase</keyword>
<keyword evidence="3" id="KW-0482">Metalloprotease</keyword>
<organism evidence="3 4">
    <name type="scientific">Paenibacillus mucilaginosus (strain KNP414)</name>
    <dbReference type="NCBI Taxonomy" id="1036673"/>
    <lineage>
        <taxon>Bacteria</taxon>
        <taxon>Bacillati</taxon>
        <taxon>Bacillota</taxon>
        <taxon>Bacilli</taxon>
        <taxon>Bacillales</taxon>
        <taxon>Paenibacillaceae</taxon>
        <taxon>Paenibacillus</taxon>
    </lineage>
</organism>
<keyword evidence="3" id="KW-0645">Protease</keyword>
<dbReference type="InterPro" id="IPR003675">
    <property type="entry name" value="Rce1/LyrA-like_dom"/>
</dbReference>
<sequence>MSLLLLLIGPSVMIALGLLLVQNIPVTFVLFYGWLFLAPLVDSVIIRRRSVRDTLRDFGFIYRKRNLFAGYLVGALFFLVVSAAMYLYHPYFFDREHLQDLLRRWEFTSAFTGWLIFILIAVNPLLEETYWRGFMMRRLQGVLPMGARVIVISFFYALYHLGPLVPMMLWPANVLLTVPVFGAGVIWAVMRHRSDSLWGSVASHAISDMAIIGVYLLYIV</sequence>
<evidence type="ECO:0000259" key="2">
    <source>
        <dbReference type="Pfam" id="PF02517"/>
    </source>
</evidence>
<evidence type="ECO:0000313" key="4">
    <source>
        <dbReference type="Proteomes" id="UP000006620"/>
    </source>
</evidence>
<evidence type="ECO:0000256" key="1">
    <source>
        <dbReference type="SAM" id="Phobius"/>
    </source>
</evidence>
<accession>F8FK37</accession>
<gene>
    <name evidence="3" type="ordered locus">KNP414_05554</name>
</gene>
<protein>
    <submittedName>
        <fullName evidence="3">Putative membrane-bound metalloprotease</fullName>
    </submittedName>
</protein>
<dbReference type="Proteomes" id="UP000006620">
    <property type="component" value="Chromosome"/>
</dbReference>
<dbReference type="HOGENOM" id="CLU_1308074_0_0_9"/>
<feature type="transmembrane region" description="Helical" evidence="1">
    <location>
        <begin position="27"/>
        <end position="46"/>
    </location>
</feature>
<feature type="transmembrane region" description="Helical" evidence="1">
    <location>
        <begin position="197"/>
        <end position="218"/>
    </location>
</feature>
<dbReference type="AlphaFoldDB" id="F8FK37"/>
<dbReference type="GO" id="GO:0008237">
    <property type="term" value="F:metallopeptidase activity"/>
    <property type="evidence" value="ECO:0007669"/>
    <property type="project" value="UniProtKB-KW"/>
</dbReference>
<dbReference type="EMBL" id="CP002869">
    <property type="protein sequence ID" value="AEI44078.1"/>
    <property type="molecule type" value="Genomic_DNA"/>
</dbReference>
<feature type="domain" description="CAAX prenyl protease 2/Lysostaphin resistance protein A-like" evidence="2">
    <location>
        <begin position="113"/>
        <end position="209"/>
    </location>
</feature>
<feature type="transmembrane region" description="Helical" evidence="1">
    <location>
        <begin position="107"/>
        <end position="126"/>
    </location>
</feature>
<evidence type="ECO:0000313" key="3">
    <source>
        <dbReference type="EMBL" id="AEI44078.1"/>
    </source>
</evidence>
<keyword evidence="1" id="KW-0472">Membrane</keyword>
<dbReference type="PATRIC" id="fig|1036673.3.peg.5152"/>
<dbReference type="Pfam" id="PF02517">
    <property type="entry name" value="Rce1-like"/>
    <property type="match status" value="1"/>
</dbReference>
<dbReference type="GO" id="GO:0006508">
    <property type="term" value="P:proteolysis"/>
    <property type="evidence" value="ECO:0007669"/>
    <property type="project" value="UniProtKB-KW"/>
</dbReference>
<dbReference type="RefSeq" id="WP_013919231.1">
    <property type="nucleotide sequence ID" value="NC_015690.1"/>
</dbReference>
<reference evidence="4" key="1">
    <citation type="submission" date="2011-06" db="EMBL/GenBank/DDBJ databases">
        <title>Complete genome sequence of Paenibacillus mucilaginosus KNP414.</title>
        <authorList>
            <person name="Wang J."/>
            <person name="Hu S."/>
            <person name="Hu X."/>
            <person name="Zhang B."/>
            <person name="Dong D."/>
            <person name="Zhang S."/>
            <person name="Zhao K."/>
            <person name="Wu D."/>
        </authorList>
    </citation>
    <scope>NUCLEOTIDE SEQUENCE [LARGE SCALE GENOMIC DNA]</scope>
    <source>
        <strain evidence="4">KNP414</strain>
    </source>
</reference>
<keyword evidence="1" id="KW-1133">Transmembrane helix</keyword>
<feature type="transmembrane region" description="Helical" evidence="1">
    <location>
        <begin position="67"/>
        <end position="87"/>
    </location>
</feature>
<dbReference type="GO" id="GO:0004175">
    <property type="term" value="F:endopeptidase activity"/>
    <property type="evidence" value="ECO:0007669"/>
    <property type="project" value="UniProtKB-ARBA"/>
</dbReference>
<dbReference type="GO" id="GO:0080120">
    <property type="term" value="P:CAAX-box protein maturation"/>
    <property type="evidence" value="ECO:0007669"/>
    <property type="project" value="UniProtKB-ARBA"/>
</dbReference>